<proteinExistence type="predicted"/>
<dbReference type="HOGENOM" id="CLU_3366196_0_0_9"/>
<sequence>MQRQWKYSGNGEISSLLELEYGPLEFVTCAKKDSL</sequence>
<evidence type="ECO:0000313" key="1">
    <source>
        <dbReference type="EMBL" id="KFM89820.1"/>
    </source>
</evidence>
<keyword evidence="2" id="KW-1185">Reference proteome</keyword>
<protein>
    <submittedName>
        <fullName evidence="1">Uncharacterized protein</fullName>
    </submittedName>
</protein>
<dbReference type="Proteomes" id="UP000029278">
    <property type="component" value="Unassembled WGS sequence"/>
</dbReference>
<evidence type="ECO:0000313" key="2">
    <source>
        <dbReference type="Proteomes" id="UP000029278"/>
    </source>
</evidence>
<name>A0A090YBY4_PAEMA</name>
<dbReference type="AlphaFoldDB" id="A0A090YBY4"/>
<reference evidence="1 2" key="1">
    <citation type="submission" date="2014-04" db="EMBL/GenBank/DDBJ databases">
        <authorList>
            <person name="Bishop-Lilly K.A."/>
            <person name="Broomall S.M."/>
            <person name="Chain P.S."/>
            <person name="Chertkov O."/>
            <person name="Coyne S.R."/>
            <person name="Daligault H.E."/>
            <person name="Davenport K.W."/>
            <person name="Erkkila T."/>
            <person name="Frey K.G."/>
            <person name="Gibbons H.S."/>
            <person name="Gu W."/>
            <person name="Jaissle J."/>
            <person name="Johnson S.L."/>
            <person name="Koroleva G.I."/>
            <person name="Ladner J.T."/>
            <person name="Lo C.-C."/>
            <person name="Minogue T.D."/>
            <person name="Munk C."/>
            <person name="Palacios G.F."/>
            <person name="Redden C.L."/>
            <person name="Rosenzweig C.N."/>
            <person name="Scholz M.B."/>
            <person name="Teshima H."/>
            <person name="Xu Y."/>
        </authorList>
    </citation>
    <scope>NUCLEOTIDE SEQUENCE [LARGE SCALE GENOMIC DNA]</scope>
    <source>
        <strain evidence="1 2">8244</strain>
    </source>
</reference>
<accession>A0A090YBY4</accession>
<dbReference type="EMBL" id="JMQA01000059">
    <property type="protein sequence ID" value="KFM89820.1"/>
    <property type="molecule type" value="Genomic_DNA"/>
</dbReference>
<comment type="caution">
    <text evidence="1">The sequence shown here is derived from an EMBL/GenBank/DDBJ whole genome shotgun (WGS) entry which is preliminary data.</text>
</comment>
<gene>
    <name evidence="1" type="ORF">DJ90_6310</name>
</gene>
<organism evidence="1 2">
    <name type="scientific">Paenibacillus macerans</name>
    <name type="common">Bacillus macerans</name>
    <dbReference type="NCBI Taxonomy" id="44252"/>
    <lineage>
        <taxon>Bacteria</taxon>
        <taxon>Bacillati</taxon>
        <taxon>Bacillota</taxon>
        <taxon>Bacilli</taxon>
        <taxon>Bacillales</taxon>
        <taxon>Paenibacillaceae</taxon>
        <taxon>Paenibacillus</taxon>
    </lineage>
</organism>